<feature type="domain" description="FAS1" evidence="13">
    <location>
        <begin position="286"/>
        <end position="426"/>
    </location>
</feature>
<dbReference type="PROSITE" id="PS50213">
    <property type="entry name" value="FAS1"/>
    <property type="match status" value="1"/>
</dbReference>
<keyword evidence="4" id="KW-0325">Glycoprotein</keyword>
<reference evidence="15 16" key="1">
    <citation type="journal article" date="2017" name="Genome Biol.">
        <title>New reference genome sequences of hot pepper reveal the massive evolution of plant disease-resistance genes by retroduplication.</title>
        <authorList>
            <person name="Kim S."/>
            <person name="Park J."/>
            <person name="Yeom S.I."/>
            <person name="Kim Y.M."/>
            <person name="Seo E."/>
            <person name="Kim K.T."/>
            <person name="Kim M.S."/>
            <person name="Lee J.M."/>
            <person name="Cheong K."/>
            <person name="Shin H.S."/>
            <person name="Kim S.B."/>
            <person name="Han K."/>
            <person name="Lee J."/>
            <person name="Park M."/>
            <person name="Lee H.A."/>
            <person name="Lee H.Y."/>
            <person name="Lee Y."/>
            <person name="Oh S."/>
            <person name="Lee J.H."/>
            <person name="Choi E."/>
            <person name="Choi E."/>
            <person name="Lee S.E."/>
            <person name="Jeon J."/>
            <person name="Kim H."/>
            <person name="Choi G."/>
            <person name="Song H."/>
            <person name="Lee J."/>
            <person name="Lee S.C."/>
            <person name="Kwon J.K."/>
            <person name="Lee H.Y."/>
            <person name="Koo N."/>
            <person name="Hong Y."/>
            <person name="Kim R.W."/>
            <person name="Kang W.H."/>
            <person name="Huh J.H."/>
            <person name="Kang B.C."/>
            <person name="Yang T.J."/>
            <person name="Lee Y.H."/>
            <person name="Bennetzen J.L."/>
            <person name="Choi D."/>
        </authorList>
    </citation>
    <scope>NUCLEOTIDE SEQUENCE [LARGE SCALE GENOMIC DNA]</scope>
    <source>
        <strain evidence="16">cv. PBC81</strain>
    </source>
</reference>
<dbReference type="PROSITE" id="PS50808">
    <property type="entry name" value="ZF_BED"/>
    <property type="match status" value="1"/>
</dbReference>
<keyword evidence="6" id="KW-0732">Signal</keyword>
<dbReference type="GO" id="GO:0003677">
    <property type="term" value="F:DNA binding"/>
    <property type="evidence" value="ECO:0007669"/>
    <property type="project" value="InterPro"/>
</dbReference>
<dbReference type="Proteomes" id="UP000224567">
    <property type="component" value="Unassembled WGS sequence"/>
</dbReference>
<evidence type="ECO:0000313" key="15">
    <source>
        <dbReference type="EMBL" id="PHT42826.1"/>
    </source>
</evidence>
<keyword evidence="16" id="KW-1185">Reference proteome</keyword>
<dbReference type="FunFam" id="2.30.180.10:FF:000008">
    <property type="entry name" value="Fasciclin-like arabinogalactan protein 10"/>
    <property type="match status" value="1"/>
</dbReference>
<keyword evidence="7 11" id="KW-0863">Zinc-finger</keyword>
<evidence type="ECO:0000256" key="12">
    <source>
        <dbReference type="SAM" id="MobiDB-lite"/>
    </source>
</evidence>
<dbReference type="InterPro" id="IPR036378">
    <property type="entry name" value="FAS1_dom_sf"/>
</dbReference>
<evidence type="ECO:0000256" key="5">
    <source>
        <dbReference type="ARBA" id="ARBA00022723"/>
    </source>
</evidence>
<evidence type="ECO:0000256" key="6">
    <source>
        <dbReference type="ARBA" id="ARBA00022729"/>
    </source>
</evidence>
<name>A0A2G2WC37_CAPBA</name>
<reference evidence="16" key="2">
    <citation type="journal article" date="2017" name="J. Anim. Genet.">
        <title>Multiple reference genome sequences of hot pepper reveal the massive evolution of plant disease resistance genes by retroduplication.</title>
        <authorList>
            <person name="Kim S."/>
            <person name="Park J."/>
            <person name="Yeom S.-I."/>
            <person name="Kim Y.-M."/>
            <person name="Seo E."/>
            <person name="Kim K.-T."/>
            <person name="Kim M.-S."/>
            <person name="Lee J.M."/>
            <person name="Cheong K."/>
            <person name="Shin H.-S."/>
            <person name="Kim S.-B."/>
            <person name="Han K."/>
            <person name="Lee J."/>
            <person name="Park M."/>
            <person name="Lee H.-A."/>
            <person name="Lee H.-Y."/>
            <person name="Lee Y."/>
            <person name="Oh S."/>
            <person name="Lee J.H."/>
            <person name="Choi E."/>
            <person name="Choi E."/>
            <person name="Lee S.E."/>
            <person name="Jeon J."/>
            <person name="Kim H."/>
            <person name="Choi G."/>
            <person name="Song H."/>
            <person name="Lee J."/>
            <person name="Lee S.-C."/>
            <person name="Kwon J.-K."/>
            <person name="Lee H.-Y."/>
            <person name="Koo N."/>
            <person name="Hong Y."/>
            <person name="Kim R.W."/>
            <person name="Kang W.-H."/>
            <person name="Huh J.H."/>
            <person name="Kang B.-C."/>
            <person name="Yang T.-J."/>
            <person name="Lee Y.-H."/>
            <person name="Bennetzen J.L."/>
            <person name="Choi D."/>
        </authorList>
    </citation>
    <scope>NUCLEOTIDE SEQUENCE [LARGE SCALE GENOMIC DNA]</scope>
    <source>
        <strain evidence="16">cv. PBC81</strain>
    </source>
</reference>
<dbReference type="SMART" id="SM00554">
    <property type="entry name" value="FAS1"/>
    <property type="match status" value="2"/>
</dbReference>
<comment type="similarity">
    <text evidence="2">Belongs to the fasciclin-like AGP family.</text>
</comment>
<dbReference type="AlphaFoldDB" id="A0A2G2WC37"/>
<dbReference type="GO" id="GO:0005886">
    <property type="term" value="C:plasma membrane"/>
    <property type="evidence" value="ECO:0007669"/>
    <property type="project" value="UniProtKB-SubCell"/>
</dbReference>
<dbReference type="GO" id="GO:0098552">
    <property type="term" value="C:side of membrane"/>
    <property type="evidence" value="ECO:0007669"/>
    <property type="project" value="UniProtKB-KW"/>
</dbReference>
<feature type="compositionally biased region" description="Acidic residues" evidence="12">
    <location>
        <begin position="457"/>
        <end position="478"/>
    </location>
</feature>
<dbReference type="InterPro" id="IPR003656">
    <property type="entry name" value="Znf_BED"/>
</dbReference>
<dbReference type="SUPFAM" id="SSF82153">
    <property type="entry name" value="FAS1 domain"/>
    <property type="match status" value="2"/>
</dbReference>
<evidence type="ECO:0000256" key="2">
    <source>
        <dbReference type="ARBA" id="ARBA00007843"/>
    </source>
</evidence>
<dbReference type="InterPro" id="IPR000782">
    <property type="entry name" value="FAS1_domain"/>
</dbReference>
<keyword evidence="4" id="KW-0336">GPI-anchor</keyword>
<evidence type="ECO:0000256" key="3">
    <source>
        <dbReference type="ARBA" id="ARBA00022475"/>
    </source>
</evidence>
<evidence type="ECO:0000256" key="8">
    <source>
        <dbReference type="ARBA" id="ARBA00022833"/>
    </source>
</evidence>
<keyword evidence="8" id="KW-0862">Zinc</keyword>
<evidence type="ECO:0000313" key="16">
    <source>
        <dbReference type="Proteomes" id="UP000224567"/>
    </source>
</evidence>
<evidence type="ECO:0000256" key="1">
    <source>
        <dbReference type="ARBA" id="ARBA00004609"/>
    </source>
</evidence>
<evidence type="ECO:0000256" key="4">
    <source>
        <dbReference type="ARBA" id="ARBA00022622"/>
    </source>
</evidence>
<evidence type="ECO:0000256" key="9">
    <source>
        <dbReference type="ARBA" id="ARBA00023136"/>
    </source>
</evidence>
<evidence type="ECO:0000256" key="7">
    <source>
        <dbReference type="ARBA" id="ARBA00022771"/>
    </source>
</evidence>
<feature type="domain" description="BED-type" evidence="14">
    <location>
        <begin position="57"/>
        <end position="112"/>
    </location>
</feature>
<feature type="region of interest" description="Disordered" evidence="12">
    <location>
        <begin position="436"/>
        <end position="482"/>
    </location>
</feature>
<evidence type="ECO:0000256" key="10">
    <source>
        <dbReference type="ARBA" id="ARBA00023288"/>
    </source>
</evidence>
<dbReference type="STRING" id="33114.A0A2G2WC37"/>
<sequence>MDYVEAQKNYGIEEENEVDAVNLDEDDKNIGETPIVNNANVRYESVNLPPRAPRACKTTSIAWQLFERISDTEVQCNICQQIYKHKSGGKQGGTGTLMRHIGDAHERELNIARGGADVGGPTQTRVDPATGQVMKKYNKLRDREEIAKMVAGEINRRQTITVCAIDNAAMNVLLEKHLPTYTLKNVLSLHVFADYFGAKKLHQITKGSTLTATMFQATGEAPGTSGYVNITNMKGGKVGFANEDNDGHFAATFVKSVLEMPYNISVIQISHILTSPAAEAPVAAPSDLNVTTLMAKQGCKAFSDLLEAHPDVAKTYAENVQSGLTVFCPTDGVISAFMPKFKNLTKDGKASLLLYHGIPVYNSMGMLKSNNGLMNTLATEGKNKYDFTVQNDGDDVKLETKVVTATISGTLYDEEPLSVYKLDKVLLPRELFKEVAEEPAPAPKGSKKKKKSKKGDEEDVVDDSAPEPSPEDDEDPADDSANLNWATSMKSAGWLVTVVLSIICVTII</sequence>
<accession>A0A2G2WC37</accession>
<dbReference type="InterPro" id="IPR036236">
    <property type="entry name" value="Znf_C2H2_sf"/>
</dbReference>
<dbReference type="SMART" id="SM00614">
    <property type="entry name" value="ZnF_BED"/>
    <property type="match status" value="1"/>
</dbReference>
<keyword evidence="9" id="KW-0472">Membrane</keyword>
<dbReference type="GO" id="GO:0008270">
    <property type="term" value="F:zinc ion binding"/>
    <property type="evidence" value="ECO:0007669"/>
    <property type="project" value="UniProtKB-KW"/>
</dbReference>
<proteinExistence type="inferred from homology"/>
<evidence type="ECO:0000259" key="14">
    <source>
        <dbReference type="PROSITE" id="PS50808"/>
    </source>
</evidence>
<evidence type="ECO:0000259" key="13">
    <source>
        <dbReference type="PROSITE" id="PS50213"/>
    </source>
</evidence>
<dbReference type="OrthoDB" id="682048at2759"/>
<dbReference type="InterPro" id="IPR033254">
    <property type="entry name" value="Plant_FLA"/>
</dbReference>
<dbReference type="SUPFAM" id="SSF57667">
    <property type="entry name" value="beta-beta-alpha zinc fingers"/>
    <property type="match status" value="1"/>
</dbReference>
<dbReference type="EMBL" id="MLFT02000007">
    <property type="protein sequence ID" value="PHT42826.1"/>
    <property type="molecule type" value="Genomic_DNA"/>
</dbReference>
<dbReference type="Pfam" id="PF02892">
    <property type="entry name" value="zf-BED"/>
    <property type="match status" value="1"/>
</dbReference>
<keyword evidence="5" id="KW-0479">Metal-binding</keyword>
<comment type="caution">
    <text evidence="15">The sequence shown here is derived from an EMBL/GenBank/DDBJ whole genome shotgun (WGS) entry which is preliminary data.</text>
</comment>
<comment type="subcellular location">
    <subcellularLocation>
        <location evidence="1">Cell membrane</location>
        <topology evidence="1">Lipid-anchor</topology>
        <topology evidence="1">GPI-anchor</topology>
    </subcellularLocation>
</comment>
<dbReference type="PANTHER" id="PTHR32382:SF82">
    <property type="entry name" value="FASCICLIN-LIKE ARABINOGALACTAN PROTEIN 2"/>
    <property type="match status" value="1"/>
</dbReference>
<dbReference type="Pfam" id="PF02469">
    <property type="entry name" value="Fasciclin"/>
    <property type="match status" value="1"/>
</dbReference>
<protein>
    <submittedName>
        <fullName evidence="15">Fasciclin-like arabinogalactan protein 2</fullName>
    </submittedName>
</protein>
<evidence type="ECO:0000256" key="11">
    <source>
        <dbReference type="PROSITE-ProRule" id="PRU00027"/>
    </source>
</evidence>
<keyword evidence="10" id="KW-0449">Lipoprotein</keyword>
<dbReference type="Gene3D" id="2.30.180.10">
    <property type="entry name" value="FAS1 domain"/>
    <property type="match status" value="1"/>
</dbReference>
<organism evidence="15 16">
    <name type="scientific">Capsicum baccatum</name>
    <name type="common">Peruvian pepper</name>
    <dbReference type="NCBI Taxonomy" id="33114"/>
    <lineage>
        <taxon>Eukaryota</taxon>
        <taxon>Viridiplantae</taxon>
        <taxon>Streptophyta</taxon>
        <taxon>Embryophyta</taxon>
        <taxon>Tracheophyta</taxon>
        <taxon>Spermatophyta</taxon>
        <taxon>Magnoliopsida</taxon>
        <taxon>eudicotyledons</taxon>
        <taxon>Gunneridae</taxon>
        <taxon>Pentapetalae</taxon>
        <taxon>asterids</taxon>
        <taxon>lamiids</taxon>
        <taxon>Solanales</taxon>
        <taxon>Solanaceae</taxon>
        <taxon>Solanoideae</taxon>
        <taxon>Capsiceae</taxon>
        <taxon>Capsicum</taxon>
    </lineage>
</organism>
<keyword evidence="3" id="KW-1003">Cell membrane</keyword>
<dbReference type="PANTHER" id="PTHR32382">
    <property type="entry name" value="FASCICLIN-LIKE ARABINOGALACTAN PROTEIN"/>
    <property type="match status" value="1"/>
</dbReference>
<gene>
    <name evidence="15" type="ORF">CQW23_16851</name>
</gene>